<sequence>MLLLLCELSYGQNATAALDELAPANGINAPLKVGDVIPTNLQTTHPYNINGVNGVVYEKEFYNKHSSYIKIYFKNFDLAPGDYLEVIGVNSGETSIYAGRGKIIDQDMTMISDFWTQVIFDERVIVRLHSESGANHYGFDITEVAYGYPQARIEALLATKAICGTDDKEPVICYNGTTMYDKGRAVCRLLIGGGGLCTGWLLGCDGHVMTNNHCIGTAADAANTDFTFNYQYTNCNGSGNSVSDVVANSATFIKTNSSLDYTLVQLPVNPTATYGYLSLSSVPPVVNDRIYIVGHPGGRRKEITVITDQGGDANGNAIINQITATGARYFADTEGGSSGSPVLDYNTNLVVAIHNTGGCTNGSAGRSDQLIADIGLDMPSCGIDSSGATPPVPCSSTITSFPYTESFENTFGAWSQPTTDDFDWVTNVGTTASTGTGPTAANDGTYYAYMESSVPNNPNKSAILASPCFNLTTVAYPQAIFDYHMMGTTMGTLSLEVSTNGSTWTSLWTRTGDQGSAWVSDTVDLNAYTNEPSLRIRFNGLTGSDFESDIAIDAFELNSGTPNCTIINTFPYFESFENTFGDWTQGLGDDFDWATDFGATASTGTGPTTAIDGSYYAYMESSSPNSPSKRAILESPCFDLSSVPFPELTFMYHMYGTDMGTLEVEVSVGGGTWVSVWSQIGDQGDAWFPATVDLSAYTTATDLRIRFNGLTGNGFTSDMSVDAVSIANTLYACPTTAAVFPYTESFENTIGDWIQSSNDDIDWTINSGTTPSSNTGPTTANDGTYYLFVEASSPNFPSKVAMIESPCFNLTTITDPELTFDYHMYGADMGMLEVQVKTSTTNWNTLLTRLNDYGDNWLSITLNLAAYTNATDMKVRFVATTGTGFSSDMAIDAFAITSATVSTGIRSTNQADAFLTVAPNPFRDYLEVSTNMEGMSNYRITNIQGQTMQVGSLQNKTIKVNALAQGVYFISFTNGKEHITRKIVKQ</sequence>
<evidence type="ECO:0000313" key="2">
    <source>
        <dbReference type="EMBL" id="CAA6810543.1"/>
    </source>
</evidence>
<dbReference type="InterPro" id="IPR009003">
    <property type="entry name" value="Peptidase_S1_PA"/>
</dbReference>
<name>A0A6S6T5W3_9BACT</name>
<dbReference type="Pfam" id="PF18962">
    <property type="entry name" value="Por_Secre_tail"/>
    <property type="match status" value="1"/>
</dbReference>
<dbReference type="InterPro" id="IPR051560">
    <property type="entry name" value="MAM_domain-containing"/>
</dbReference>
<dbReference type="InterPro" id="IPR013320">
    <property type="entry name" value="ConA-like_dom_sf"/>
</dbReference>
<feature type="domain" description="MAM" evidence="1">
    <location>
        <begin position="403"/>
        <end position="566"/>
    </location>
</feature>
<dbReference type="SUPFAM" id="SSF50494">
    <property type="entry name" value="Trypsin-like serine proteases"/>
    <property type="match status" value="1"/>
</dbReference>
<dbReference type="SMART" id="SM00137">
    <property type="entry name" value="MAM"/>
    <property type="match status" value="3"/>
</dbReference>
<dbReference type="SUPFAM" id="SSF49899">
    <property type="entry name" value="Concanavalin A-like lectins/glucanases"/>
    <property type="match status" value="3"/>
</dbReference>
<dbReference type="EMBL" id="CACVAQ010000167">
    <property type="protein sequence ID" value="CAA6810543.1"/>
    <property type="molecule type" value="Genomic_DNA"/>
</dbReference>
<dbReference type="CDD" id="cd06263">
    <property type="entry name" value="MAM"/>
    <property type="match status" value="3"/>
</dbReference>
<dbReference type="PANTHER" id="PTHR23282">
    <property type="entry name" value="APICAL ENDOSOMAL GLYCOPROTEIN PRECURSOR"/>
    <property type="match status" value="1"/>
</dbReference>
<dbReference type="Pfam" id="PF00629">
    <property type="entry name" value="MAM"/>
    <property type="match status" value="3"/>
</dbReference>
<dbReference type="Gene3D" id="2.60.120.200">
    <property type="match status" value="3"/>
</dbReference>
<dbReference type="GO" id="GO:0005975">
    <property type="term" value="P:carbohydrate metabolic process"/>
    <property type="evidence" value="ECO:0007669"/>
    <property type="project" value="UniProtKB-ARBA"/>
</dbReference>
<protein>
    <submittedName>
        <fullName evidence="2">Serine protease</fullName>
    </submittedName>
</protein>
<feature type="domain" description="MAM" evidence="1">
    <location>
        <begin position="742"/>
        <end position="903"/>
    </location>
</feature>
<dbReference type="AlphaFoldDB" id="A0A6S6T5W3"/>
<organism evidence="2">
    <name type="scientific">uncultured Aureispira sp</name>
    <dbReference type="NCBI Taxonomy" id="1331704"/>
    <lineage>
        <taxon>Bacteria</taxon>
        <taxon>Pseudomonadati</taxon>
        <taxon>Bacteroidota</taxon>
        <taxon>Saprospiria</taxon>
        <taxon>Saprospirales</taxon>
        <taxon>Saprospiraceae</taxon>
        <taxon>Aureispira</taxon>
        <taxon>environmental samples</taxon>
    </lineage>
</organism>
<dbReference type="NCBIfam" id="TIGR04183">
    <property type="entry name" value="Por_Secre_tail"/>
    <property type="match status" value="1"/>
</dbReference>
<keyword evidence="2" id="KW-0378">Hydrolase</keyword>
<dbReference type="GO" id="GO:0016020">
    <property type="term" value="C:membrane"/>
    <property type="evidence" value="ECO:0007669"/>
    <property type="project" value="InterPro"/>
</dbReference>
<feature type="domain" description="MAM" evidence="1">
    <location>
        <begin position="573"/>
        <end position="735"/>
    </location>
</feature>
<accession>A0A6S6T5W3</accession>
<dbReference type="GO" id="GO:0006508">
    <property type="term" value="P:proteolysis"/>
    <property type="evidence" value="ECO:0007669"/>
    <property type="project" value="UniProtKB-KW"/>
</dbReference>
<reference evidence="2" key="1">
    <citation type="submission" date="2020-01" db="EMBL/GenBank/DDBJ databases">
        <authorList>
            <person name="Meier V. D."/>
            <person name="Meier V D."/>
        </authorList>
    </citation>
    <scope>NUCLEOTIDE SEQUENCE</scope>
    <source>
        <strain evidence="2">HLG_WM_MAG_10</strain>
    </source>
</reference>
<dbReference type="GO" id="GO:0004553">
    <property type="term" value="F:hydrolase activity, hydrolyzing O-glycosyl compounds"/>
    <property type="evidence" value="ECO:0007669"/>
    <property type="project" value="UniProtKB-ARBA"/>
</dbReference>
<proteinExistence type="predicted"/>
<dbReference type="PROSITE" id="PS50060">
    <property type="entry name" value="MAM_2"/>
    <property type="match status" value="3"/>
</dbReference>
<dbReference type="Pfam" id="PF13365">
    <property type="entry name" value="Trypsin_2"/>
    <property type="match status" value="1"/>
</dbReference>
<keyword evidence="2" id="KW-0645">Protease</keyword>
<gene>
    <name evidence="2" type="ORF">HELGO_WM37310</name>
</gene>
<dbReference type="GO" id="GO:0008233">
    <property type="term" value="F:peptidase activity"/>
    <property type="evidence" value="ECO:0007669"/>
    <property type="project" value="UniProtKB-KW"/>
</dbReference>
<dbReference type="InterPro" id="IPR026444">
    <property type="entry name" value="Secre_tail"/>
</dbReference>
<evidence type="ECO:0000259" key="1">
    <source>
        <dbReference type="PROSITE" id="PS50060"/>
    </source>
</evidence>
<dbReference type="InterPro" id="IPR000998">
    <property type="entry name" value="MAM_dom"/>
</dbReference>
<dbReference type="PANTHER" id="PTHR23282:SF101">
    <property type="entry name" value="MAM DOMAIN-CONTAINING PROTEIN"/>
    <property type="match status" value="1"/>
</dbReference>
<dbReference type="Gene3D" id="2.40.10.10">
    <property type="entry name" value="Trypsin-like serine proteases"/>
    <property type="match status" value="2"/>
</dbReference>
<dbReference type="InterPro" id="IPR043504">
    <property type="entry name" value="Peptidase_S1_PA_chymotrypsin"/>
</dbReference>